<keyword evidence="2" id="KW-0732">Signal</keyword>
<proteinExistence type="predicted"/>
<evidence type="ECO:0000313" key="4">
    <source>
        <dbReference type="WBParaSite" id="Smp_241620.1"/>
    </source>
</evidence>
<feature type="signal peptide" evidence="2">
    <location>
        <begin position="1"/>
        <end position="23"/>
    </location>
</feature>
<evidence type="ECO:0000313" key="3">
    <source>
        <dbReference type="Proteomes" id="UP000008854"/>
    </source>
</evidence>
<name>A0A5K4F013_SCHMA</name>
<accession>A0A5K4F013</accession>
<keyword evidence="3" id="KW-1185">Reference proteome</keyword>
<feature type="chain" id="PRO_5024418385" evidence="2">
    <location>
        <begin position="24"/>
        <end position="409"/>
    </location>
</feature>
<dbReference type="STRING" id="6183.A0A5K4F013"/>
<feature type="region of interest" description="Disordered" evidence="1">
    <location>
        <begin position="317"/>
        <end position="409"/>
    </location>
</feature>
<dbReference type="AlphaFoldDB" id="A0A5K4F013"/>
<evidence type="ECO:0000256" key="2">
    <source>
        <dbReference type="SAM" id="SignalP"/>
    </source>
</evidence>
<dbReference type="Proteomes" id="UP000008854">
    <property type="component" value="Unassembled WGS sequence"/>
</dbReference>
<reference evidence="4" key="2">
    <citation type="submission" date="2019-11" db="UniProtKB">
        <authorList>
            <consortium name="WormBaseParasite"/>
        </authorList>
    </citation>
    <scope>IDENTIFICATION</scope>
    <source>
        <strain evidence="4">Puerto Rican</strain>
    </source>
</reference>
<dbReference type="InParanoid" id="A0A5K4F013"/>
<protein>
    <submittedName>
        <fullName evidence="4">Sporozoite surface protein 2-like</fullName>
    </submittedName>
</protein>
<feature type="compositionally biased region" description="Basic and acidic residues" evidence="1">
    <location>
        <begin position="317"/>
        <end position="370"/>
    </location>
</feature>
<sequence length="409" mass="49204">MVTCCSFFNIFIILLVSVDYTKCMSNAISGRIFIPVSFGAYATLDYPFIVLWGGDIYRPYKKPFYYYNKYKDNHNYYYYSNYNSQPVVSTGYSSPSSYKNYGNNYNNEILKSERKKGNSYYYDRNTNDKTSSASHKDDRSYNNDNYRTSYYDDIKYAQSDHNTVNKKKSNSIYSKSNYKMPEVSNPHYRDRLHREPTYKYRADVQKLKKFGYNDQYQVSKSFYYNDNLRKYHNNNKQVGYQSSKSINHHHINNHLNWLSNNNNDKSVIMKLKYYYDHFFDDTNKPGYDDKSYNKPKYQEYQNIKRIYKKPTVNVRKVSNDVYKERKGKSNDKERHEEYGKDQYYEKSKPDNGKNYLDKKTDYDEVKNKKIPEKKKAKSEEKSEENKKQVEKDVKYSREDNVIKVINEYS</sequence>
<dbReference type="WBParaSite" id="Smp_241620.1">
    <property type="protein sequence ID" value="Smp_241620.1"/>
    <property type="gene ID" value="Smp_241620"/>
</dbReference>
<evidence type="ECO:0000256" key="1">
    <source>
        <dbReference type="SAM" id="MobiDB-lite"/>
    </source>
</evidence>
<feature type="compositionally biased region" description="Basic and acidic residues" evidence="1">
    <location>
        <begin position="377"/>
        <end position="401"/>
    </location>
</feature>
<organism evidence="3 4">
    <name type="scientific">Schistosoma mansoni</name>
    <name type="common">Blood fluke</name>
    <dbReference type="NCBI Taxonomy" id="6183"/>
    <lineage>
        <taxon>Eukaryota</taxon>
        <taxon>Metazoa</taxon>
        <taxon>Spiralia</taxon>
        <taxon>Lophotrochozoa</taxon>
        <taxon>Platyhelminthes</taxon>
        <taxon>Trematoda</taxon>
        <taxon>Digenea</taxon>
        <taxon>Strigeidida</taxon>
        <taxon>Schistosomatoidea</taxon>
        <taxon>Schistosomatidae</taxon>
        <taxon>Schistosoma</taxon>
    </lineage>
</organism>
<feature type="region of interest" description="Disordered" evidence="1">
    <location>
        <begin position="119"/>
        <end position="144"/>
    </location>
</feature>
<reference evidence="3" key="1">
    <citation type="journal article" date="2012" name="PLoS Negl. Trop. Dis.">
        <title>A systematically improved high quality genome and transcriptome of the human blood fluke Schistosoma mansoni.</title>
        <authorList>
            <person name="Protasio A.V."/>
            <person name="Tsai I.J."/>
            <person name="Babbage A."/>
            <person name="Nichol S."/>
            <person name="Hunt M."/>
            <person name="Aslett M.A."/>
            <person name="De Silva N."/>
            <person name="Velarde G.S."/>
            <person name="Anderson T.J."/>
            <person name="Clark R.C."/>
            <person name="Davidson C."/>
            <person name="Dillon G.P."/>
            <person name="Holroyd N.E."/>
            <person name="LoVerde P.T."/>
            <person name="Lloyd C."/>
            <person name="McQuillan J."/>
            <person name="Oliveira G."/>
            <person name="Otto T.D."/>
            <person name="Parker-Manuel S.J."/>
            <person name="Quail M.A."/>
            <person name="Wilson R.A."/>
            <person name="Zerlotini A."/>
            <person name="Dunne D.W."/>
            <person name="Berriman M."/>
        </authorList>
    </citation>
    <scope>NUCLEOTIDE SEQUENCE [LARGE SCALE GENOMIC DNA]</scope>
    <source>
        <strain evidence="3">Puerto Rican</strain>
    </source>
</reference>